<sequence>MCALPMKKIVSPILPSMFGLSNILRSAIPRSCVSPLRSLSTAKVFEPLPKKRNGQSAVLFLHQQLLKKHDPTGKRSALVDTKTGLRAGDIIKVTYLDRTNVTGQVIGIKRGQYNLGTNILLRNKINKLGCEVRVPLFNPNIRNIEVLHKPKKYMPRKKHFYIRNSKYDVGDVETFLRKEKKKNN</sequence>
<dbReference type="EMBL" id="CP038491">
    <property type="protein sequence ID" value="QFZ30382.1"/>
    <property type="molecule type" value="Genomic_DNA"/>
</dbReference>
<dbReference type="Proteomes" id="UP000326582">
    <property type="component" value="Chromosome 8"/>
</dbReference>
<evidence type="ECO:0000313" key="1">
    <source>
        <dbReference type="EMBL" id="QFZ30382.1"/>
    </source>
</evidence>
<keyword evidence="1" id="KW-0687">Ribonucleoprotein</keyword>
<reference evidence="2" key="1">
    <citation type="journal article" date="2019" name="MBio">
        <title>Comparative genomics for the elucidation of multidrug resistance (MDR) in Candida lusitaniae.</title>
        <authorList>
            <person name="Kannan A."/>
            <person name="Asner S.A."/>
            <person name="Trachsel E."/>
            <person name="Kelly S."/>
            <person name="Parker J."/>
            <person name="Sanglard D."/>
        </authorList>
    </citation>
    <scope>NUCLEOTIDE SEQUENCE [LARGE SCALE GENOMIC DNA]</scope>
    <source>
        <strain evidence="2">P1</strain>
    </source>
</reference>
<organism evidence="1 2">
    <name type="scientific">Clavispora lusitaniae</name>
    <name type="common">Candida lusitaniae</name>
    <dbReference type="NCBI Taxonomy" id="36911"/>
    <lineage>
        <taxon>Eukaryota</taxon>
        <taxon>Fungi</taxon>
        <taxon>Dikarya</taxon>
        <taxon>Ascomycota</taxon>
        <taxon>Saccharomycotina</taxon>
        <taxon>Pichiomycetes</taxon>
        <taxon>Metschnikowiaceae</taxon>
        <taxon>Clavispora</taxon>
    </lineage>
</organism>
<proteinExistence type="predicted"/>
<keyword evidence="1" id="KW-0689">Ribosomal protein</keyword>
<protein>
    <submittedName>
        <fullName evidence="1">54S ribosomal protein</fullName>
    </submittedName>
</protein>
<gene>
    <name evidence="1" type="ORF">EJF14_80099</name>
</gene>
<keyword evidence="2" id="KW-1185">Reference proteome</keyword>
<name>A0ACD0WTC5_CLALS</name>
<evidence type="ECO:0000313" key="2">
    <source>
        <dbReference type="Proteomes" id="UP000326582"/>
    </source>
</evidence>
<accession>A0ACD0WTC5</accession>